<keyword evidence="4 7" id="KW-1133">Transmembrane helix</keyword>
<feature type="domain" description="MacB-like periplasmic core" evidence="9">
    <location>
        <begin position="25"/>
        <end position="236"/>
    </location>
</feature>
<dbReference type="AlphaFoldDB" id="A0A1M5FZ41"/>
<evidence type="ECO:0000256" key="6">
    <source>
        <dbReference type="ARBA" id="ARBA00038076"/>
    </source>
</evidence>
<feature type="domain" description="ABC3 transporter permease C-terminal" evidence="8">
    <location>
        <begin position="295"/>
        <end position="408"/>
    </location>
</feature>
<comment type="subcellular location">
    <subcellularLocation>
        <location evidence="1">Cell membrane</location>
        <topology evidence="1">Multi-pass membrane protein</topology>
    </subcellularLocation>
</comment>
<evidence type="ECO:0000256" key="3">
    <source>
        <dbReference type="ARBA" id="ARBA00022692"/>
    </source>
</evidence>
<protein>
    <submittedName>
        <fullName evidence="10">Putative ABC transport system permease protein</fullName>
    </submittedName>
</protein>
<feature type="transmembrane region" description="Helical" evidence="7">
    <location>
        <begin position="375"/>
        <end position="398"/>
    </location>
</feature>
<keyword evidence="3 7" id="KW-0812">Transmembrane</keyword>
<feature type="transmembrane region" description="Helical" evidence="7">
    <location>
        <begin position="21"/>
        <end position="46"/>
    </location>
</feature>
<dbReference type="InterPro" id="IPR050250">
    <property type="entry name" value="Macrolide_Exporter_MacB"/>
</dbReference>
<dbReference type="EMBL" id="FQUM01000015">
    <property type="protein sequence ID" value="SHF96674.1"/>
    <property type="molecule type" value="Genomic_DNA"/>
</dbReference>
<feature type="transmembrane region" description="Helical" evidence="7">
    <location>
        <begin position="344"/>
        <end position="369"/>
    </location>
</feature>
<dbReference type="Pfam" id="PF02687">
    <property type="entry name" value="FtsX"/>
    <property type="match status" value="1"/>
</dbReference>
<proteinExistence type="inferred from homology"/>
<dbReference type="Pfam" id="PF12704">
    <property type="entry name" value="MacB_PCD"/>
    <property type="match status" value="1"/>
</dbReference>
<evidence type="ECO:0000259" key="9">
    <source>
        <dbReference type="Pfam" id="PF12704"/>
    </source>
</evidence>
<dbReference type="InterPro" id="IPR025857">
    <property type="entry name" value="MacB_PCD"/>
</dbReference>
<evidence type="ECO:0000313" key="10">
    <source>
        <dbReference type="EMBL" id="SHF96674.1"/>
    </source>
</evidence>
<gene>
    <name evidence="10" type="ORF">SAMN05444274_11558</name>
</gene>
<keyword evidence="5 7" id="KW-0472">Membrane</keyword>
<sequence length="415" mass="45198">MRRATLFAENMRIALQSIRSNLLRTVLTVLIIAVGITALIGILTAIDSIKNSITKEFTFMGANTFSLTSRGMRVQVGDQQYRTKNHSYISYYQAKAFKEQYDFPAVTAISVHASGNATVKYGSQKTNPNISVRGIDEDYLLTAGFEIEKGRSFNSSEITDGRPVVLLGSDLVRLLFKNGEEALQKVVSIGSGKYKVIGILKSKGSGMGISNDLVCFIPYTNTRNYFSRPNMNFAVQVMVPRAEMLDVAIGQAEAVFRNVRGLDPLDESDFNVEKSDNLVNILLNNVKNISMVATIIGLITLFGAAVGLMNIMLVSVTERTREIGVRKAIGATGSTVREQFLMEAIVIGQIGGALGIVLGILVGNLVSVLIGSSFIIPWVWIIVGAVLCFVVGIVSGYYPAQKAARLDPIESLRYE</sequence>
<dbReference type="Proteomes" id="UP000184164">
    <property type="component" value="Unassembled WGS sequence"/>
</dbReference>
<keyword evidence="11" id="KW-1185">Reference proteome</keyword>
<evidence type="ECO:0000256" key="1">
    <source>
        <dbReference type="ARBA" id="ARBA00004651"/>
    </source>
</evidence>
<dbReference type="InterPro" id="IPR003838">
    <property type="entry name" value="ABC3_permease_C"/>
</dbReference>
<comment type="similarity">
    <text evidence="6">Belongs to the ABC-4 integral membrane protein family.</text>
</comment>
<organism evidence="10 11">
    <name type="scientific">Mariniphaga anaerophila</name>
    <dbReference type="NCBI Taxonomy" id="1484053"/>
    <lineage>
        <taxon>Bacteria</taxon>
        <taxon>Pseudomonadati</taxon>
        <taxon>Bacteroidota</taxon>
        <taxon>Bacteroidia</taxon>
        <taxon>Marinilabiliales</taxon>
        <taxon>Prolixibacteraceae</taxon>
        <taxon>Mariniphaga</taxon>
    </lineage>
</organism>
<evidence type="ECO:0000256" key="2">
    <source>
        <dbReference type="ARBA" id="ARBA00022475"/>
    </source>
</evidence>
<reference evidence="10 11" key="1">
    <citation type="submission" date="2016-11" db="EMBL/GenBank/DDBJ databases">
        <authorList>
            <person name="Jaros S."/>
            <person name="Januszkiewicz K."/>
            <person name="Wedrychowicz H."/>
        </authorList>
    </citation>
    <scope>NUCLEOTIDE SEQUENCE [LARGE SCALE GENOMIC DNA]</scope>
    <source>
        <strain evidence="10 11">DSM 26910</strain>
    </source>
</reference>
<evidence type="ECO:0000313" key="11">
    <source>
        <dbReference type="Proteomes" id="UP000184164"/>
    </source>
</evidence>
<dbReference type="STRING" id="1484053.SAMN05444274_11558"/>
<dbReference type="PANTHER" id="PTHR30572">
    <property type="entry name" value="MEMBRANE COMPONENT OF TRANSPORTER-RELATED"/>
    <property type="match status" value="1"/>
</dbReference>
<evidence type="ECO:0000256" key="4">
    <source>
        <dbReference type="ARBA" id="ARBA00022989"/>
    </source>
</evidence>
<dbReference type="GO" id="GO:0022857">
    <property type="term" value="F:transmembrane transporter activity"/>
    <property type="evidence" value="ECO:0007669"/>
    <property type="project" value="TreeGrafter"/>
</dbReference>
<dbReference type="PANTHER" id="PTHR30572:SF4">
    <property type="entry name" value="ABC TRANSPORTER PERMEASE YTRF"/>
    <property type="match status" value="1"/>
</dbReference>
<dbReference type="OrthoDB" id="9770036at2"/>
<evidence type="ECO:0000256" key="7">
    <source>
        <dbReference type="SAM" id="Phobius"/>
    </source>
</evidence>
<accession>A0A1M5FZ41</accession>
<evidence type="ECO:0000256" key="5">
    <source>
        <dbReference type="ARBA" id="ARBA00023136"/>
    </source>
</evidence>
<evidence type="ECO:0000259" key="8">
    <source>
        <dbReference type="Pfam" id="PF02687"/>
    </source>
</evidence>
<name>A0A1M5FZ41_9BACT</name>
<dbReference type="RefSeq" id="WP_073003468.1">
    <property type="nucleotide sequence ID" value="NZ_FQUM01000015.1"/>
</dbReference>
<dbReference type="GO" id="GO:0005886">
    <property type="term" value="C:plasma membrane"/>
    <property type="evidence" value="ECO:0007669"/>
    <property type="project" value="UniProtKB-SubCell"/>
</dbReference>
<keyword evidence="2" id="KW-1003">Cell membrane</keyword>
<feature type="transmembrane region" description="Helical" evidence="7">
    <location>
        <begin position="291"/>
        <end position="316"/>
    </location>
</feature>